<dbReference type="AlphaFoldDB" id="A0A2A5J3H0"/>
<evidence type="ECO:0000313" key="2">
    <source>
        <dbReference type="Proteomes" id="UP000230886"/>
    </source>
</evidence>
<name>A0A2A5J3H0_RHOSG</name>
<protein>
    <submittedName>
        <fullName evidence="1">Uncharacterized protein</fullName>
    </submittedName>
</protein>
<dbReference type="EMBL" id="NOVD01000036">
    <property type="protein sequence ID" value="PCK24135.1"/>
    <property type="molecule type" value="Genomic_DNA"/>
</dbReference>
<gene>
    <name evidence="1" type="ORF">CHR55_27220</name>
</gene>
<sequence>MSGSIFDREGEWAIETTIFLDGVCQQGDACIVLTGHTDYDFDPDDLLAGDHPVVHETDEMCTYITLPKVRQS</sequence>
<proteinExistence type="predicted"/>
<organism evidence="1 2">
    <name type="scientific">Rhodococcus qingshengii</name>
    <dbReference type="NCBI Taxonomy" id="334542"/>
    <lineage>
        <taxon>Bacteria</taxon>
        <taxon>Bacillati</taxon>
        <taxon>Actinomycetota</taxon>
        <taxon>Actinomycetes</taxon>
        <taxon>Mycobacteriales</taxon>
        <taxon>Nocardiaceae</taxon>
        <taxon>Rhodococcus</taxon>
        <taxon>Rhodococcus erythropolis group</taxon>
    </lineage>
</organism>
<reference evidence="1 2" key="1">
    <citation type="submission" date="2017-07" db="EMBL/GenBank/DDBJ databases">
        <title>Draft sequence of Rhodococcus enclensis 23b-28.</title>
        <authorList>
            <person name="Besaury L."/>
            <person name="Sancelme M."/>
            <person name="Amato P."/>
            <person name="Lallement A."/>
            <person name="Delort A.-M."/>
        </authorList>
    </citation>
    <scope>NUCLEOTIDE SEQUENCE [LARGE SCALE GENOMIC DNA]</scope>
    <source>
        <strain evidence="1 2">23b-28</strain>
    </source>
</reference>
<dbReference type="Proteomes" id="UP000230886">
    <property type="component" value="Unassembled WGS sequence"/>
</dbReference>
<evidence type="ECO:0000313" key="1">
    <source>
        <dbReference type="EMBL" id="PCK24135.1"/>
    </source>
</evidence>
<comment type="caution">
    <text evidence="1">The sequence shown here is derived from an EMBL/GenBank/DDBJ whole genome shotgun (WGS) entry which is preliminary data.</text>
</comment>
<accession>A0A2A5J3H0</accession>
<dbReference type="RefSeq" id="WP_099698510.1">
    <property type="nucleotide sequence ID" value="NZ_NOVD01000036.1"/>
</dbReference>